<evidence type="ECO:0000256" key="2">
    <source>
        <dbReference type="SAM" id="Phobius"/>
    </source>
</evidence>
<organism evidence="3 4">
    <name type="scientific">Aduncisulcus paluster</name>
    <dbReference type="NCBI Taxonomy" id="2918883"/>
    <lineage>
        <taxon>Eukaryota</taxon>
        <taxon>Metamonada</taxon>
        <taxon>Carpediemonas-like organisms</taxon>
        <taxon>Aduncisulcus</taxon>
    </lineage>
</organism>
<evidence type="ECO:0000256" key="1">
    <source>
        <dbReference type="SAM" id="MobiDB-lite"/>
    </source>
</evidence>
<protein>
    <submittedName>
        <fullName evidence="3">Uncharacterized protein</fullName>
    </submittedName>
</protein>
<accession>A0ABQ5KG83</accession>
<feature type="transmembrane region" description="Helical" evidence="2">
    <location>
        <begin position="720"/>
        <end position="743"/>
    </location>
</feature>
<keyword evidence="2" id="KW-1133">Transmembrane helix</keyword>
<keyword evidence="2" id="KW-0472">Membrane</keyword>
<keyword evidence="4" id="KW-1185">Reference proteome</keyword>
<feature type="non-terminal residue" evidence="3">
    <location>
        <position position="1"/>
    </location>
</feature>
<feature type="region of interest" description="Disordered" evidence="1">
    <location>
        <begin position="195"/>
        <end position="214"/>
    </location>
</feature>
<sequence>PYLSLESSTALKGEEKWKLLSLLTVIGRELWHVRKPLKASSASPSAQSSIFRGMFSEDTSFNFDTYSAWILQSLEGVFDIGQTVRGNEHDVGTTVLRKLFIEPGQLSGETALQLLRLLMVLEEQRPGVVCESFDRVVRIVQKKPVKRKTIYDRFNPKPDENINIKPTRRNPFIGLWEILRIIEYVNHVRSITLSGQTHATADTQSTSDNSSRYATEMSSELMDTSDLPEDVKDQTAREQFTIVRTISSSAMTSMKAVSSCQDITTEIALPTTIDWEASQDMQGDRKDGFFRTDAGGHSSSTIYDGALCRRRLAYGGFSGVICEGLLVLLSLCKIPLILHSAYCGCVIKYLRSVFNTFMRKQRELHSDERIQQYLDDPDGKHEKPMIRSLQHPLRLVLDATRILPENYARRIKKECIRIVEKAANSVILVPPTHTTPTHIRLCEAAVNELCNCVNLLQSNGCIVSNMGCLPLSHRGACIVVTHRMLRASKQCVDILMKIHDDIIKAEEERKLRCMALDSDGSKHSRLPLLRPMPAPVTKHHHYFVTELTRLKSNPLYIVPLSGLSLILRYIVTNIQTSSLLPSHTKSFSVLSSLPSNSMQLRLMSVIAGTVASLSDTHTHTGFALPSAPITSIFIPSKQTQLTPLLESLRESAWLWCGIADACYAGGGLEATQVPKIRMRKMRYALEFPNPPASLIPLCLSVLSCAPYKAQTKPIYASSCVYALGILAALVSGGAASIHLFSAYSRVHVLAKRKGKKSPSDSSEMKGIGMNTRNSCSRDDIGFGDLPQTIPSPLDSVFSRAFCTCVAFLRRCGVCARVYSTALELERLEKKVRSLEGLFPAWKISVSSGDVRLCDALCMVQGLEGSD</sequence>
<evidence type="ECO:0000313" key="3">
    <source>
        <dbReference type="EMBL" id="GKT31522.1"/>
    </source>
</evidence>
<proteinExistence type="predicted"/>
<keyword evidence="2" id="KW-0812">Transmembrane</keyword>
<name>A0ABQ5KG83_9EUKA</name>
<gene>
    <name evidence="3" type="ORF">ADUPG1_005936</name>
</gene>
<reference evidence="3" key="1">
    <citation type="submission" date="2022-03" db="EMBL/GenBank/DDBJ databases">
        <title>Draft genome sequence of Aduncisulcus paluster, a free-living microaerophilic Fornicata.</title>
        <authorList>
            <person name="Yuyama I."/>
            <person name="Kume K."/>
            <person name="Tamura T."/>
            <person name="Inagaki Y."/>
            <person name="Hashimoto T."/>
        </authorList>
    </citation>
    <scope>NUCLEOTIDE SEQUENCE</scope>
    <source>
        <strain evidence="3">NY0171</strain>
    </source>
</reference>
<comment type="caution">
    <text evidence="3">The sequence shown here is derived from an EMBL/GenBank/DDBJ whole genome shotgun (WGS) entry which is preliminary data.</text>
</comment>
<evidence type="ECO:0000313" key="4">
    <source>
        <dbReference type="Proteomes" id="UP001057375"/>
    </source>
</evidence>
<dbReference type="EMBL" id="BQXS01009690">
    <property type="protein sequence ID" value="GKT31522.1"/>
    <property type="molecule type" value="Genomic_DNA"/>
</dbReference>
<dbReference type="Proteomes" id="UP001057375">
    <property type="component" value="Unassembled WGS sequence"/>
</dbReference>